<reference evidence="1 2" key="1">
    <citation type="submission" date="2018-06" db="EMBL/GenBank/DDBJ databases">
        <authorList>
            <consortium name="Pathogen Informatics"/>
            <person name="Doyle S."/>
        </authorList>
    </citation>
    <scope>NUCLEOTIDE SEQUENCE [LARGE SCALE GENOMIC DNA]</scope>
    <source>
        <strain evidence="1 2">NCTC10283</strain>
    </source>
</reference>
<gene>
    <name evidence="1" type="ORF">NCTC10283_00399</name>
</gene>
<accession>A0A376BKN3</accession>
<dbReference type="InterPro" id="IPR037883">
    <property type="entry name" value="Knr4/Smi1-like_sf"/>
</dbReference>
<keyword evidence="2" id="KW-1185">Reference proteome</keyword>
<protein>
    <recommendedName>
        <fullName evidence="3">Knr4/Smi1-like domain-containing protein</fullName>
    </recommendedName>
</protein>
<dbReference type="Proteomes" id="UP000254209">
    <property type="component" value="Unassembled WGS sequence"/>
</dbReference>
<proteinExistence type="predicted"/>
<evidence type="ECO:0000313" key="1">
    <source>
        <dbReference type="EMBL" id="SSY70312.1"/>
    </source>
</evidence>
<organism evidence="1 2">
    <name type="scientific">Alysiella crassa</name>
    <dbReference type="NCBI Taxonomy" id="153491"/>
    <lineage>
        <taxon>Bacteria</taxon>
        <taxon>Pseudomonadati</taxon>
        <taxon>Pseudomonadota</taxon>
        <taxon>Betaproteobacteria</taxon>
        <taxon>Neisseriales</taxon>
        <taxon>Neisseriaceae</taxon>
        <taxon>Alysiella</taxon>
    </lineage>
</organism>
<evidence type="ECO:0008006" key="3">
    <source>
        <dbReference type="Google" id="ProtNLM"/>
    </source>
</evidence>
<sequence>MIDFIEELKKVRAYNTFIPFYPERIKGYTDAEIAQIERDCNIHIHGQFRQLLRQIGRCSGGLIWGWDICMYNYTWRYEQFTRYQNSVLIDFYNDDETRNAWEQSNLHPALNKIFIWNSSGKSTRCYYLITTEPDDYLWEQDEYDNDMLITKTDLTILDDLQQQMEYWTNRFSANPNEMSPENYQYRIDNSNELFEYYTIGRLLP</sequence>
<dbReference type="OrthoDB" id="8613156at2"/>
<dbReference type="EMBL" id="UFSO01000002">
    <property type="protein sequence ID" value="SSY70312.1"/>
    <property type="molecule type" value="Genomic_DNA"/>
</dbReference>
<name>A0A376BKN3_9NEIS</name>
<dbReference type="AlphaFoldDB" id="A0A376BKN3"/>
<dbReference type="SUPFAM" id="SSF160631">
    <property type="entry name" value="SMI1/KNR4-like"/>
    <property type="match status" value="1"/>
</dbReference>
<evidence type="ECO:0000313" key="2">
    <source>
        <dbReference type="Proteomes" id="UP000254209"/>
    </source>
</evidence>
<dbReference type="Gene3D" id="3.40.1580.10">
    <property type="entry name" value="SMI1/KNR4-like"/>
    <property type="match status" value="1"/>
</dbReference>
<dbReference type="RefSeq" id="WP_115723588.1">
    <property type="nucleotide sequence ID" value="NZ_CP091519.2"/>
</dbReference>